<feature type="transmembrane region" description="Helical" evidence="6">
    <location>
        <begin position="6"/>
        <end position="27"/>
    </location>
</feature>
<reference evidence="8" key="1">
    <citation type="submission" date="2022-01" db="EMBL/GenBank/DDBJ databases">
        <authorList>
            <person name="Braso-Vives M."/>
        </authorList>
    </citation>
    <scope>NUCLEOTIDE SEQUENCE</scope>
</reference>
<evidence type="ECO:0000313" key="8">
    <source>
        <dbReference type="EMBL" id="CAH1270114.1"/>
    </source>
</evidence>
<dbReference type="SMART" id="SM00724">
    <property type="entry name" value="TLC"/>
    <property type="match status" value="1"/>
</dbReference>
<keyword evidence="9" id="KW-1185">Reference proteome</keyword>
<dbReference type="GO" id="GO:0055088">
    <property type="term" value="P:lipid homeostasis"/>
    <property type="evidence" value="ECO:0007669"/>
    <property type="project" value="TreeGrafter"/>
</dbReference>
<dbReference type="GO" id="GO:0005783">
    <property type="term" value="C:endoplasmic reticulum"/>
    <property type="evidence" value="ECO:0007669"/>
    <property type="project" value="TreeGrafter"/>
</dbReference>
<accession>A0A8K0A8D4</accession>
<evidence type="ECO:0000256" key="3">
    <source>
        <dbReference type="ARBA" id="ARBA00022989"/>
    </source>
</evidence>
<dbReference type="Proteomes" id="UP000838412">
    <property type="component" value="Chromosome 7"/>
</dbReference>
<dbReference type="PANTHER" id="PTHR13439">
    <property type="entry name" value="CT120 PROTEIN"/>
    <property type="match status" value="1"/>
</dbReference>
<comment type="subcellular location">
    <subcellularLocation>
        <location evidence="1">Membrane</location>
        <topology evidence="1">Multi-pass membrane protein</topology>
    </subcellularLocation>
</comment>
<keyword evidence="2 5" id="KW-0812">Transmembrane</keyword>
<feature type="transmembrane region" description="Helical" evidence="6">
    <location>
        <begin position="90"/>
        <end position="108"/>
    </location>
</feature>
<keyword evidence="4 5" id="KW-0472">Membrane</keyword>
<dbReference type="AlphaFoldDB" id="A0A8K0A8D4"/>
<gene>
    <name evidence="8" type="primary">TMEM56</name>
    <name evidence="8" type="ORF">BLAG_LOCUS22525</name>
</gene>
<feature type="domain" description="TLC" evidence="7">
    <location>
        <begin position="43"/>
        <end position="251"/>
    </location>
</feature>
<dbReference type="GO" id="GO:0016020">
    <property type="term" value="C:membrane"/>
    <property type="evidence" value="ECO:0007669"/>
    <property type="project" value="UniProtKB-SubCell"/>
</dbReference>
<dbReference type="PROSITE" id="PS50922">
    <property type="entry name" value="TLC"/>
    <property type="match status" value="1"/>
</dbReference>
<feature type="transmembrane region" description="Helical" evidence="6">
    <location>
        <begin position="178"/>
        <end position="202"/>
    </location>
</feature>
<dbReference type="EMBL" id="OV696692">
    <property type="protein sequence ID" value="CAH1270114.1"/>
    <property type="molecule type" value="Genomic_DNA"/>
</dbReference>
<name>A0A8K0A8D4_BRALA</name>
<feature type="transmembrane region" description="Helical" evidence="6">
    <location>
        <begin position="120"/>
        <end position="141"/>
    </location>
</feature>
<protein>
    <submittedName>
        <fullName evidence="8">TMEM56 protein</fullName>
    </submittedName>
</protein>
<dbReference type="PANTHER" id="PTHR13439:SF0">
    <property type="entry name" value="TOPOISOMERASE I DAMAGE AFFECTED PROTEIN 4"/>
    <property type="match status" value="1"/>
</dbReference>
<evidence type="ECO:0000256" key="1">
    <source>
        <dbReference type="ARBA" id="ARBA00004141"/>
    </source>
</evidence>
<dbReference type="InterPro" id="IPR006634">
    <property type="entry name" value="TLC-dom"/>
</dbReference>
<keyword evidence="3 6" id="KW-1133">Transmembrane helix</keyword>
<evidence type="ECO:0000256" key="4">
    <source>
        <dbReference type="ARBA" id="ARBA00023136"/>
    </source>
</evidence>
<dbReference type="OrthoDB" id="10266980at2759"/>
<organism evidence="8 9">
    <name type="scientific">Branchiostoma lanceolatum</name>
    <name type="common">Common lancelet</name>
    <name type="synonym">Amphioxus lanceolatum</name>
    <dbReference type="NCBI Taxonomy" id="7740"/>
    <lineage>
        <taxon>Eukaryota</taxon>
        <taxon>Metazoa</taxon>
        <taxon>Chordata</taxon>
        <taxon>Cephalochordata</taxon>
        <taxon>Leptocardii</taxon>
        <taxon>Amphioxiformes</taxon>
        <taxon>Branchiostomatidae</taxon>
        <taxon>Branchiostoma</taxon>
    </lineage>
</organism>
<sequence length="259" mass="29906">MEALRIVEYYTASVVWCVVYGIAFKYISPWLSFRLSKTYRQLGQRRDWDIRITSMLNSLITGPISVYLILSDNELGDNPIWGHSRPALHILAVMVGFTLTDLLNLLYYYSYWKYMGALEYAGYIAHHVGVLVAYMSCLTLGTLSYFAVFRLTCENSTLFTNIKWLLETNGFSKSSKPYVVNGLALALAWFVFRIAAIPPYWYVVYTVYGTAQYNRLLTINKYILIVVCLMLDVLNIEWFSRIVRGAKRILQKSKQAHSE</sequence>
<evidence type="ECO:0000313" key="9">
    <source>
        <dbReference type="Proteomes" id="UP000838412"/>
    </source>
</evidence>
<dbReference type="Pfam" id="PF03798">
    <property type="entry name" value="TRAM_LAG1_CLN8"/>
    <property type="match status" value="1"/>
</dbReference>
<evidence type="ECO:0000259" key="7">
    <source>
        <dbReference type="PROSITE" id="PS50922"/>
    </source>
</evidence>
<feature type="transmembrane region" description="Helical" evidence="6">
    <location>
        <begin position="48"/>
        <end position="70"/>
    </location>
</feature>
<evidence type="ECO:0000256" key="2">
    <source>
        <dbReference type="ARBA" id="ARBA00022692"/>
    </source>
</evidence>
<evidence type="ECO:0000256" key="5">
    <source>
        <dbReference type="PROSITE-ProRule" id="PRU00205"/>
    </source>
</evidence>
<feature type="transmembrane region" description="Helical" evidence="6">
    <location>
        <begin position="222"/>
        <end position="243"/>
    </location>
</feature>
<dbReference type="InterPro" id="IPR050846">
    <property type="entry name" value="TLCD"/>
</dbReference>
<proteinExistence type="predicted"/>
<evidence type="ECO:0000256" key="6">
    <source>
        <dbReference type="SAM" id="Phobius"/>
    </source>
</evidence>